<feature type="domain" description="C2H2-type" evidence="1">
    <location>
        <begin position="13"/>
        <end position="40"/>
    </location>
</feature>
<evidence type="ECO:0000313" key="2">
    <source>
        <dbReference type="EMBL" id="CQR50177.1"/>
    </source>
</evidence>
<dbReference type="PROSITE" id="PS50157">
    <property type="entry name" value="ZINC_FINGER_C2H2_2"/>
    <property type="match status" value="1"/>
</dbReference>
<organism evidence="2 3">
    <name type="scientific">Haloferax massiliensis</name>
    <dbReference type="NCBI Taxonomy" id="1476858"/>
    <lineage>
        <taxon>Archaea</taxon>
        <taxon>Methanobacteriati</taxon>
        <taxon>Methanobacteriota</taxon>
        <taxon>Stenosarchaea group</taxon>
        <taxon>Halobacteria</taxon>
        <taxon>Halobacteriales</taxon>
        <taxon>Haloferacaceae</taxon>
        <taxon>Haloferax</taxon>
    </lineage>
</organism>
<dbReference type="Proteomes" id="UP000198902">
    <property type="component" value="Unassembled WGS sequence"/>
</dbReference>
<dbReference type="Pfam" id="PF23447">
    <property type="entry name" value="DUF7128"/>
    <property type="match status" value="1"/>
</dbReference>
<dbReference type="InterPro" id="IPR013087">
    <property type="entry name" value="Znf_C2H2_type"/>
</dbReference>
<accession>A0A0D6JQI2</accession>
<evidence type="ECO:0000313" key="3">
    <source>
        <dbReference type="Proteomes" id="UP000198902"/>
    </source>
</evidence>
<dbReference type="InterPro" id="IPR055552">
    <property type="entry name" value="DUF7128"/>
</dbReference>
<keyword evidence="3" id="KW-1185">Reference proteome</keyword>
<dbReference type="EMBL" id="CSTE01000002">
    <property type="protein sequence ID" value="CQR50177.1"/>
    <property type="molecule type" value="Genomic_DNA"/>
</dbReference>
<proteinExistence type="predicted"/>
<reference evidence="3" key="1">
    <citation type="submission" date="2015-03" db="EMBL/GenBank/DDBJ databases">
        <authorList>
            <person name="Urmite Genomes"/>
        </authorList>
    </citation>
    <scope>NUCLEOTIDE SEQUENCE [LARGE SCALE GENOMIC DNA]</scope>
    <source>
        <strain evidence="3">Arc-Hr</strain>
    </source>
</reference>
<evidence type="ECO:0000259" key="1">
    <source>
        <dbReference type="PROSITE" id="PS50157"/>
    </source>
</evidence>
<dbReference type="AlphaFoldDB" id="A0A0D6JQI2"/>
<protein>
    <recommendedName>
        <fullName evidence="1">C2H2-type domain-containing protein</fullName>
    </recommendedName>
</protein>
<sequence>MVATTEKDGATWYRCEECGMLFDVESDAEAHEENCDTDSPSYLQ</sequence>
<dbReference type="RefSeq" id="WP_255516588.1">
    <property type="nucleotide sequence ID" value="NZ_CABLRR010000002.1"/>
</dbReference>
<name>A0A0D6JQI2_9EURY</name>
<gene>
    <name evidence="2" type="ORF">BN996_01654</name>
</gene>